<evidence type="ECO:0000256" key="3">
    <source>
        <dbReference type="ARBA" id="ARBA00023004"/>
    </source>
</evidence>
<evidence type="ECO:0000256" key="4">
    <source>
        <dbReference type="ARBA" id="ARBA00023014"/>
    </source>
</evidence>
<keyword evidence="3" id="KW-0408">Iron</keyword>
<dbReference type="PANTHER" id="PTHR11228:SF7">
    <property type="entry name" value="PQQA PEPTIDE CYCLASE"/>
    <property type="match status" value="1"/>
</dbReference>
<accession>A0A1M6IWS0</accession>
<proteinExistence type="predicted"/>
<evidence type="ECO:0000313" key="6">
    <source>
        <dbReference type="EMBL" id="SHJ38906.1"/>
    </source>
</evidence>
<evidence type="ECO:0000313" key="7">
    <source>
        <dbReference type="Proteomes" id="UP000184310"/>
    </source>
</evidence>
<dbReference type="Proteomes" id="UP000184310">
    <property type="component" value="Unassembled WGS sequence"/>
</dbReference>
<dbReference type="GO" id="GO:0051536">
    <property type="term" value="F:iron-sulfur cluster binding"/>
    <property type="evidence" value="ECO:0007669"/>
    <property type="project" value="UniProtKB-KW"/>
</dbReference>
<dbReference type="Pfam" id="PF04055">
    <property type="entry name" value="Radical_SAM"/>
    <property type="match status" value="1"/>
</dbReference>
<sequence>MNTLNFNHKLLSLEYKDWIKNYVNGQKGFPQIIELDPTSKCMFKCPECINSNLINKKDSFTNDELLELIEELSQCGVKGIIFIGGGEPLMHLGFGKAIEKCNEKKINVGITTNGLLIDRYINQIAEYAKWTRVSIDAANEKTFKRVRPNDVKDSLERIFDNMRELSKIKKGILGYSFLIIEDEGFSNVNEVFEAAKIAKNLGCDYFEIKPMVDSKHFLVKYSDNLLDKLYVEIDKALQLQNENFKIIYPKSLLQYKNLILEQPKEYKSCPASDLRTVITPYGTFPCPYKRGYEQFNLGNVKDGFKNIWFSKDKEDAISKLDPSTHCKFFCIRDDLNILINSLIEDSDKLDEIQYNDEKDVFV</sequence>
<gene>
    <name evidence="6" type="ORF">SAMN02745163_01842</name>
</gene>
<dbReference type="InterPro" id="IPR058240">
    <property type="entry name" value="rSAM_sf"/>
</dbReference>
<protein>
    <submittedName>
        <fullName evidence="6">Radical SAM superfamily enzyme, MoaA/NifB/PqqE/SkfB family</fullName>
    </submittedName>
</protein>
<dbReference type="SUPFAM" id="SSF102114">
    <property type="entry name" value="Radical SAM enzymes"/>
    <property type="match status" value="1"/>
</dbReference>
<keyword evidence="2" id="KW-0479">Metal-binding</keyword>
<dbReference type="RefSeq" id="WP_072986383.1">
    <property type="nucleotide sequence ID" value="NZ_FQZB01000008.1"/>
</dbReference>
<dbReference type="EMBL" id="FQZB01000008">
    <property type="protein sequence ID" value="SHJ38906.1"/>
    <property type="molecule type" value="Genomic_DNA"/>
</dbReference>
<evidence type="ECO:0000256" key="2">
    <source>
        <dbReference type="ARBA" id="ARBA00022723"/>
    </source>
</evidence>
<name>A0A1M6IWS0_9CLOT</name>
<feature type="domain" description="Radical SAM core" evidence="5">
    <location>
        <begin position="27"/>
        <end position="250"/>
    </location>
</feature>
<dbReference type="SFLD" id="SFLDS00029">
    <property type="entry name" value="Radical_SAM"/>
    <property type="match status" value="1"/>
</dbReference>
<dbReference type="GO" id="GO:0046872">
    <property type="term" value="F:metal ion binding"/>
    <property type="evidence" value="ECO:0007669"/>
    <property type="project" value="UniProtKB-KW"/>
</dbReference>
<dbReference type="PANTHER" id="PTHR11228">
    <property type="entry name" value="RADICAL SAM DOMAIN PROTEIN"/>
    <property type="match status" value="1"/>
</dbReference>
<organism evidence="6 7">
    <name type="scientific">Clostridium cavendishii DSM 21758</name>
    <dbReference type="NCBI Taxonomy" id="1121302"/>
    <lineage>
        <taxon>Bacteria</taxon>
        <taxon>Bacillati</taxon>
        <taxon>Bacillota</taxon>
        <taxon>Clostridia</taxon>
        <taxon>Eubacteriales</taxon>
        <taxon>Clostridiaceae</taxon>
        <taxon>Clostridium</taxon>
    </lineage>
</organism>
<dbReference type="InterPro" id="IPR007197">
    <property type="entry name" value="rSAM"/>
</dbReference>
<dbReference type="PROSITE" id="PS51918">
    <property type="entry name" value="RADICAL_SAM"/>
    <property type="match status" value="1"/>
</dbReference>
<keyword evidence="1" id="KW-0949">S-adenosyl-L-methionine</keyword>
<reference evidence="6 7" key="1">
    <citation type="submission" date="2016-11" db="EMBL/GenBank/DDBJ databases">
        <authorList>
            <person name="Jaros S."/>
            <person name="Januszkiewicz K."/>
            <person name="Wedrychowicz H."/>
        </authorList>
    </citation>
    <scope>NUCLEOTIDE SEQUENCE [LARGE SCALE GENOMIC DNA]</scope>
    <source>
        <strain evidence="6 7">DSM 21758</strain>
    </source>
</reference>
<dbReference type="STRING" id="1121302.SAMN02745163_01842"/>
<dbReference type="CDD" id="cd01335">
    <property type="entry name" value="Radical_SAM"/>
    <property type="match status" value="1"/>
</dbReference>
<dbReference type="SFLD" id="SFLDG01067">
    <property type="entry name" value="SPASM/twitch_domain_containing"/>
    <property type="match status" value="1"/>
</dbReference>
<evidence type="ECO:0000256" key="1">
    <source>
        <dbReference type="ARBA" id="ARBA00022691"/>
    </source>
</evidence>
<evidence type="ECO:0000259" key="5">
    <source>
        <dbReference type="PROSITE" id="PS51918"/>
    </source>
</evidence>
<keyword evidence="7" id="KW-1185">Reference proteome</keyword>
<keyword evidence="4" id="KW-0411">Iron-sulfur</keyword>
<dbReference type="OrthoDB" id="9810775at2"/>
<dbReference type="InterPro" id="IPR013785">
    <property type="entry name" value="Aldolase_TIM"/>
</dbReference>
<dbReference type="InterPro" id="IPR050377">
    <property type="entry name" value="Radical_SAM_PqqE_MftC-like"/>
</dbReference>
<dbReference type="Gene3D" id="3.20.20.70">
    <property type="entry name" value="Aldolase class I"/>
    <property type="match status" value="1"/>
</dbReference>
<dbReference type="AlphaFoldDB" id="A0A1M6IWS0"/>
<dbReference type="GO" id="GO:0003824">
    <property type="term" value="F:catalytic activity"/>
    <property type="evidence" value="ECO:0007669"/>
    <property type="project" value="InterPro"/>
</dbReference>